<dbReference type="InterPro" id="IPR051600">
    <property type="entry name" value="Beta-PGM-like"/>
</dbReference>
<protein>
    <submittedName>
        <fullName evidence="5">HAD family phosphatase</fullName>
    </submittedName>
</protein>
<evidence type="ECO:0000313" key="5">
    <source>
        <dbReference type="EMBL" id="CAI9121062.1"/>
    </source>
</evidence>
<name>A0AA35V1R3_9PROT</name>
<dbReference type="PRINTS" id="PR00413">
    <property type="entry name" value="HADHALOGNASE"/>
</dbReference>
<evidence type="ECO:0000256" key="1">
    <source>
        <dbReference type="ARBA" id="ARBA00001946"/>
    </source>
</evidence>
<comment type="cofactor">
    <cofactor evidence="1">
        <name>Mg(2+)</name>
        <dbReference type="ChEBI" id="CHEBI:18420"/>
    </cofactor>
</comment>
<dbReference type="PANTHER" id="PTHR46193:SF10">
    <property type="entry name" value="6-PHOSPHOGLUCONATE PHOSPHATASE"/>
    <property type="match status" value="1"/>
</dbReference>
<comment type="similarity">
    <text evidence="2">Belongs to the HAD-like hydrolase superfamily. CbbY/CbbZ/Gph/YieH family.</text>
</comment>
<evidence type="ECO:0000256" key="4">
    <source>
        <dbReference type="ARBA" id="ARBA00022842"/>
    </source>
</evidence>
<accession>A0AA35V1R3</accession>
<dbReference type="SUPFAM" id="SSF56784">
    <property type="entry name" value="HAD-like"/>
    <property type="match status" value="1"/>
</dbReference>
<sequence length="231" mass="24899">MTDALDPGCRPKLVIFDCDGVLIDSEGPCIREIAAQVRQAGIAISDDEALSMFPGMALGDVQKQLEARGGLSLGSDWVARMQARFVTLMGEQAEPIEGAGRVLASLAEAGLPFRVGSNSSIVEMDAKFGRVGFDRYIPRERVHSARELGRPKPDPHVYLHAAAQEGVKPEDCVVIEDSDPGVQAAHDAGMACILLRESGPMPPRQWPGLIRVRHLDEVLPLLVGTRRSSNA</sequence>
<keyword evidence="6" id="KW-1185">Reference proteome</keyword>
<dbReference type="Gene3D" id="3.40.50.1000">
    <property type="entry name" value="HAD superfamily/HAD-like"/>
    <property type="match status" value="1"/>
</dbReference>
<dbReference type="Gene3D" id="1.10.150.240">
    <property type="entry name" value="Putative phosphatase, domain 2"/>
    <property type="match status" value="1"/>
</dbReference>
<dbReference type="SFLD" id="SFLDG01129">
    <property type="entry name" value="C1.5:_HAD__Beta-PGM__Phosphata"/>
    <property type="match status" value="1"/>
</dbReference>
<dbReference type="AlphaFoldDB" id="A0AA35V1R3"/>
<reference evidence="5" key="1">
    <citation type="submission" date="2023-03" db="EMBL/GenBank/DDBJ databases">
        <authorList>
            <person name="Cleenwerck I."/>
        </authorList>
    </citation>
    <scope>NUCLEOTIDE SEQUENCE</scope>
    <source>
        <strain evidence="5">LMG 32879</strain>
    </source>
</reference>
<evidence type="ECO:0000256" key="2">
    <source>
        <dbReference type="ARBA" id="ARBA00006171"/>
    </source>
</evidence>
<dbReference type="NCBIfam" id="TIGR01509">
    <property type="entry name" value="HAD-SF-IA-v3"/>
    <property type="match status" value="1"/>
</dbReference>
<dbReference type="EMBL" id="CATKSH010000010">
    <property type="protein sequence ID" value="CAI9121062.1"/>
    <property type="molecule type" value="Genomic_DNA"/>
</dbReference>
<keyword evidence="3" id="KW-0479">Metal-binding</keyword>
<dbReference type="InterPro" id="IPR036412">
    <property type="entry name" value="HAD-like_sf"/>
</dbReference>
<dbReference type="InterPro" id="IPR006439">
    <property type="entry name" value="HAD-SF_hydro_IA"/>
</dbReference>
<evidence type="ECO:0000256" key="3">
    <source>
        <dbReference type="ARBA" id="ARBA00022723"/>
    </source>
</evidence>
<evidence type="ECO:0000313" key="6">
    <source>
        <dbReference type="Proteomes" id="UP001176960"/>
    </source>
</evidence>
<dbReference type="InterPro" id="IPR023214">
    <property type="entry name" value="HAD_sf"/>
</dbReference>
<dbReference type="Pfam" id="PF00702">
    <property type="entry name" value="Hydrolase"/>
    <property type="match status" value="1"/>
</dbReference>
<dbReference type="GO" id="GO:0046872">
    <property type="term" value="F:metal ion binding"/>
    <property type="evidence" value="ECO:0007669"/>
    <property type="project" value="UniProtKB-KW"/>
</dbReference>
<keyword evidence="4" id="KW-0460">Magnesium</keyword>
<gene>
    <name evidence="5" type="ORF">LMG32879_001906</name>
</gene>
<organism evidence="5 6">
    <name type="scientific">Brytella acorum</name>
    <dbReference type="NCBI Taxonomy" id="2959299"/>
    <lineage>
        <taxon>Bacteria</taxon>
        <taxon>Pseudomonadati</taxon>
        <taxon>Pseudomonadota</taxon>
        <taxon>Alphaproteobacteria</taxon>
        <taxon>Acetobacterales</taxon>
        <taxon>Acetobacteraceae</taxon>
        <taxon>Brytella</taxon>
    </lineage>
</organism>
<dbReference type="GO" id="GO:0003824">
    <property type="term" value="F:catalytic activity"/>
    <property type="evidence" value="ECO:0007669"/>
    <property type="project" value="UniProtKB-ARBA"/>
</dbReference>
<dbReference type="RefSeq" id="WP_289842144.1">
    <property type="nucleotide sequence ID" value="NZ_CATKSH010000010.1"/>
</dbReference>
<proteinExistence type="inferred from homology"/>
<dbReference type="PANTHER" id="PTHR46193">
    <property type="entry name" value="6-PHOSPHOGLUCONATE PHOSPHATASE"/>
    <property type="match status" value="1"/>
</dbReference>
<dbReference type="Proteomes" id="UP001176960">
    <property type="component" value="Unassembled WGS sequence"/>
</dbReference>
<dbReference type="SFLD" id="SFLDS00003">
    <property type="entry name" value="Haloacid_Dehalogenase"/>
    <property type="match status" value="1"/>
</dbReference>
<dbReference type="InterPro" id="IPR023198">
    <property type="entry name" value="PGP-like_dom2"/>
</dbReference>
<comment type="caution">
    <text evidence="5">The sequence shown here is derived from an EMBL/GenBank/DDBJ whole genome shotgun (WGS) entry which is preliminary data.</text>
</comment>